<protein>
    <recommendedName>
        <fullName evidence="8">Virulence plasmid A protein</fullName>
    </recommendedName>
</protein>
<gene>
    <name evidence="6" type="ORF">EZ437_17900</name>
</gene>
<evidence type="ECO:0000256" key="1">
    <source>
        <dbReference type="SAM" id="Coils"/>
    </source>
</evidence>
<feature type="domain" description="ABC toxin N-terminal" evidence="5">
    <location>
        <begin position="1532"/>
        <end position="1651"/>
    </location>
</feature>
<organism evidence="6 7">
    <name type="scientific">Pedobacter psychroterrae</name>
    <dbReference type="NCBI Taxonomy" id="2530453"/>
    <lineage>
        <taxon>Bacteria</taxon>
        <taxon>Pseudomonadati</taxon>
        <taxon>Bacteroidota</taxon>
        <taxon>Sphingobacteriia</taxon>
        <taxon>Sphingobacteriales</taxon>
        <taxon>Sphingobacteriaceae</taxon>
        <taxon>Pedobacter</taxon>
    </lineage>
</organism>
<dbReference type="Pfam" id="PF18413">
    <property type="entry name" value="Neuraminidase"/>
    <property type="match status" value="1"/>
</dbReference>
<dbReference type="InterPro" id="IPR040840">
    <property type="entry name" value="TcA_TcB_BD"/>
</dbReference>
<keyword evidence="1" id="KW-0175">Coiled coil</keyword>
<dbReference type="Proteomes" id="UP000293347">
    <property type="component" value="Unassembled WGS sequence"/>
</dbReference>
<feature type="coiled-coil region" evidence="1">
    <location>
        <begin position="1648"/>
        <end position="1675"/>
    </location>
</feature>
<name>A0A4V2MKR1_9SPHI</name>
<dbReference type="Pfam" id="PF20220">
    <property type="entry name" value="ABC_toxin_N"/>
    <property type="match status" value="1"/>
</dbReference>
<evidence type="ECO:0000313" key="6">
    <source>
        <dbReference type="EMBL" id="TCC99006.1"/>
    </source>
</evidence>
<evidence type="ECO:0000256" key="2">
    <source>
        <dbReference type="SAM" id="MobiDB-lite"/>
    </source>
</evidence>
<dbReference type="SUPFAM" id="SSF49464">
    <property type="entry name" value="Carboxypeptidase regulatory domain-like"/>
    <property type="match status" value="1"/>
</dbReference>
<dbReference type="InterPro" id="IPR046839">
    <property type="entry name" value="ABC_toxin_N"/>
</dbReference>
<feature type="coiled-coil region" evidence="1">
    <location>
        <begin position="2662"/>
        <end position="2696"/>
    </location>
</feature>
<dbReference type="InterPro" id="IPR008969">
    <property type="entry name" value="CarboxyPept-like_regulatory"/>
</dbReference>
<feature type="region of interest" description="Disordered" evidence="2">
    <location>
        <begin position="1756"/>
        <end position="1775"/>
    </location>
</feature>
<reference evidence="6 7" key="1">
    <citation type="submission" date="2019-02" db="EMBL/GenBank/DDBJ databases">
        <title>Pedobacter sp. RP-1-14 sp. nov., isolated from Arctic soil.</title>
        <authorList>
            <person name="Dahal R.H."/>
        </authorList>
    </citation>
    <scope>NUCLEOTIDE SEQUENCE [LARGE SCALE GENOMIC DNA]</scope>
    <source>
        <strain evidence="6 7">RP-1-14</strain>
    </source>
</reference>
<proteinExistence type="predicted"/>
<evidence type="ECO:0000259" key="4">
    <source>
        <dbReference type="Pfam" id="PF18413"/>
    </source>
</evidence>
<keyword evidence="7" id="KW-1185">Reference proteome</keyword>
<evidence type="ECO:0000259" key="3">
    <source>
        <dbReference type="Pfam" id="PF18276"/>
    </source>
</evidence>
<dbReference type="Pfam" id="PF18276">
    <property type="entry name" value="TcA_TcB_BD"/>
    <property type="match status" value="1"/>
</dbReference>
<feature type="coiled-coil region" evidence="1">
    <location>
        <begin position="2505"/>
        <end position="2544"/>
    </location>
</feature>
<evidence type="ECO:0000259" key="5">
    <source>
        <dbReference type="Pfam" id="PF20220"/>
    </source>
</evidence>
<dbReference type="OrthoDB" id="9781691at2"/>
<evidence type="ECO:0008006" key="8">
    <source>
        <dbReference type="Google" id="ProtNLM"/>
    </source>
</evidence>
<evidence type="ECO:0000313" key="7">
    <source>
        <dbReference type="Proteomes" id="UP000293347"/>
    </source>
</evidence>
<accession>A0A4V2MKR1</accession>
<dbReference type="RefSeq" id="WP_131597437.1">
    <property type="nucleotide sequence ID" value="NZ_SJSL01000006.1"/>
</dbReference>
<sequence>MAKIILTQSPNTVFGKVTDQSGRPLANLTVVIYDVDMRQWHAITGAKTDSQGKYEVYWTQEQVNDRGKKTADLAVKVFSGENNLRISPMSPEELEKAEALQKRGGLATEEIKGNELFKSALADVKFNAGRREEINVTISVAIPVEGSEFERLRNDVSFLANDVIIADLVENNEQQDVTFLSRELEVSVQKIEYLALAHRLQQLSKIDADFFYALFRKDTLLSNDLLKTGSVRLSIDLDNDLQTLLFDTALADQKKVIGDIKTAVSEGIVSESVAKLASRNLEILSQYRKQAEEYYKEAHPKKAISLIASFLKKGKLAEIQQLFADNKNDLNGFFEKVTDPAFFASKKDEKEAKANIALGKLFGFGNEAVLNAAKLRDIKKPEDIRKLARLNKAEWVKELSKGNKDLKDTQAISTYASAVVRKLEKEFPTVAFTAQLEREKKKVVKGQEQIVSFLNKQEKFDLTKDNLDRYLKENKVSVRESGEFKEALKSIQRIFKLVPHYGKTMALHNERIHSAQRIVALGKTQFVNEIGPKAGLSKKEASDVYRKAEAKNTGAMLLLGNLQDSMSVMDVASFETTTLAAKLEAVSKDFPNLKSLFKLTDSCACEHCRSVYSPAAYLVEILEFLGNRSVVAGNAKSILFNRRPDLGDIDLGCANANTPVKYIDLVCELLEETIAPDQGINYSGPLADGADAFKGKISASLLSALKTAGLPVTANALIHETESALMSSDTLDHYLRDTKVVCKIVNISGNSYKIYRLRQTLSTAEELDAAPEYVNIKAYNELRNKNYAFKLPFDLNHVEGKAYFNRFDIGRPELMEVFQKSGNPANEAIAAERLGLTEAEYKLIVAAPVPNNNAAQQGFWNVPAPGNVLDYMKQADQFMDRTGISYKDLNLLLKLSFIDKNGDLFIRHNDLSCDTAKKEIANIDLDVLDRIHRFLRLQKKTGWKFEVLDAILSQANLGAGLLGDPSLIIAAEIKAISDKTGIKIEELTGCFGDIPHTILLEDAAKPLYHQIFLNKAKNGVLDERLLPQNITGSQPLSDHTGILATCLQFKQKDLELLFPLLPDNNLNYANLSKLLATSRLIKKLKMKAEEFALLEELSGIDSTASPSEMLKFIALAGDFKNSPLKITEVKFLLNHEAVNLADRELKTEKIEEILNKMKTAYKAVITQNSSKYNPLLNAEEQTETLTAVLSGLEGVTEADVKTIVGYLGKEWTTAANAKSFIDEKLDATISRTKINAAIDALNVVAAGADTSNEQKGLIKELLDAIADRQISIGKKTLLEQTIAAAFKTDLSIAAPVLKYALLKKTAPGTDPVSTLLTDNFDNTIDTTNYPDQYLAIKLLYKLFPLVNAFKLSETEVQWYLSNNASATIQWLELDDIPFESGQSAASFTKYLDFAKIVAFSRQFGPVANPLDAEKPVSFFSLADLLALPAGTASSNDFFDALSLLTAYDKTFLEELDAHLFAAFDIANYAKSANIDRVLKAAEMGRMLDASVAQIKGYIRPALGAAEVSDLRTSLKSRYDEDTWLSTLKEVMDKVRPQKRDALITYLLATNPEIKSENDLYDYFLVDVEMEACMPSSRIVQAHNSIQLFVQRCMMGLEPDAIADMDKDPSWDQWKWMKNYRVWEANRKVFLYPENYYDVTLSDEKSYLLTEFINELQQNELTNDTAEEAIKKYLEKLDNIAFLEVMATWYDTATQNMHVFARTKGGEPSIYYYRRFENERYWTPWEKVELDINGDHLLAFSRNNRLHLAWPMFSEEANPDQKSKVPAASDQGGYVDNDKPKRKLKIQLAISEYTNKKWQPKKISRDAVLTPNDFTNDESYFVKDKYNLIYSQPTDQVCIFSSTWEGDDYHNINGIFNIAGCKGYPELVFQGNAGFPDFLPDFKDAEFKAQRYQELVQIAPDDLAVRNGISQFSFLQLLNKTPGKFRISYPHQFTNIDLIALIYQLFQLILNKESSTYKRQGFKLPLGTLLPYFKEDSKHAYVVIPGFYRKELKRGTNMTDYSFTDVEKRTASDVFKLMDAVINWVKKIILEFETNPPADLEAAVQVVITDADFQDILTELSKYEALDFVLNFLIGKTGNTDFDKLLEGLRDAEGLVYGEQFKNMYHPLVCALRSILYKDGIPALMKRDTQLKKTGFNFAAHYEPNIYMVPQTLAKNPDGTQTPSFPVEDIDFTSDGSYSVYNWDLFFRVPLHIAGSLTKNQRFEEALTWFHYMFNPTGALPGNGVQKYWVTKPFYLNQETDYVAQRIDTLMYGTADASNPQIKELEFAIEEWRNKPFRPDVIARFRPVAYQKALLMKYIDNLVEWGDYLFRQDTMESIAQATQMYILADKLLGPKPRIVSPAVKPPYETYNQIEGKLDNFGNALIELENILPDLTVLPEGGDELPAPPITLSMLYFCIPHNEKMTEYWNLVADRLFKIRHCQNIDGIERSLALFAPPIDPAMLVRAAASGLDLSSVIAGLNAPTPYYRFSIMSQKASELTQEIRSLGSSLLQALEKRDSESLGLLRNELELKVLNAVKDIKKLQITESKEQIEVLQRTKKVTEERQKYYAGIEKIISKEQLNLDKLKDANDYQFQSQIVRTVAGALRMIPEFHVGASGFGGSPQVVMQLGGSAISTATSIGADILNILSTMSSYEASRASTLGGYDRRYADWKLQERLAGKELASIDKQIAAAEIRKEIAETDLRNHELQIENAKKTDDFMRGKYTNKELYDWMVGQISSVYFKSYQLAHDFAKKAERCYKFELGNDDTYISYGYWDSMKKGLQSADQLIHDIKRMETGYLDKNKRQYEITKHVSLAQLDPLALARFKASGICDFEIPEVLYDLDNPGQYFRRLKSVSMSIPCIAGPYTSVSAKMSLVSNKFRKNTNADNLAGTGYAEDPGNDERFNYTSGAIQSVVTSSSQNDSGVFELSFKDERYLPFEGAGAVSGWRIELPTEVKQFDYSTISDIILHVRYTAREGGSSMKMAANAVVKDQLNAIRQGLGQDGLHLAINMKHELQDKWHRLKANGQVEINIEKSRFPYWVQLMDTEIAEVMFVGKLSNNPASFPVGIDGTALNLSRIDELKIVRGLSSDLEWDTPFILSAATANLEELMMVVKYTCL</sequence>
<dbReference type="InterPro" id="IPR041079">
    <property type="entry name" value="Neuraminidase-like"/>
</dbReference>
<dbReference type="EMBL" id="SJSL01000006">
    <property type="protein sequence ID" value="TCC99006.1"/>
    <property type="molecule type" value="Genomic_DNA"/>
</dbReference>
<feature type="domain" description="Tc toxin complex TcA C-terminal TcB-binding" evidence="3">
    <location>
        <begin position="2667"/>
        <end position="2955"/>
    </location>
</feature>
<comment type="caution">
    <text evidence="6">The sequence shown here is derived from an EMBL/GenBank/DDBJ whole genome shotgun (WGS) entry which is preliminary data.</text>
</comment>
<feature type="domain" description="Neuraminidase-like" evidence="4">
    <location>
        <begin position="1682"/>
        <end position="1835"/>
    </location>
</feature>